<evidence type="ECO:0000256" key="2">
    <source>
        <dbReference type="ARBA" id="ARBA00022553"/>
    </source>
</evidence>
<evidence type="ECO:0000313" key="5">
    <source>
        <dbReference type="Proteomes" id="UP000695022"/>
    </source>
</evidence>
<comment type="subcellular location">
    <subcellularLocation>
        <location evidence="1">Membrane</location>
        <topology evidence="1">Peripheral membrane protein</topology>
    </subcellularLocation>
</comment>
<feature type="non-terminal residue" evidence="6">
    <location>
        <position position="195"/>
    </location>
</feature>
<evidence type="ECO:0000313" key="6">
    <source>
        <dbReference type="RefSeq" id="XP_014675649.1"/>
    </source>
</evidence>
<gene>
    <name evidence="6" type="primary">LOC106815667</name>
</gene>
<dbReference type="PANTHER" id="PTHR28664:SF4">
    <property type="entry name" value="TIGHT JUNCTION-ASSOCIATED PROTEIN 1"/>
    <property type="match status" value="1"/>
</dbReference>
<keyword evidence="4" id="KW-0175">Coiled coil</keyword>
<evidence type="ECO:0000256" key="4">
    <source>
        <dbReference type="SAM" id="Coils"/>
    </source>
</evidence>
<name>A0ABM1ETX8_PRICU</name>
<evidence type="ECO:0000256" key="3">
    <source>
        <dbReference type="ARBA" id="ARBA00023136"/>
    </source>
</evidence>
<reference evidence="6" key="1">
    <citation type="submission" date="2025-08" db="UniProtKB">
        <authorList>
            <consortium name="RefSeq"/>
        </authorList>
    </citation>
    <scope>IDENTIFICATION</scope>
</reference>
<dbReference type="InterPro" id="IPR043441">
    <property type="entry name" value="Tjap1/BEGAIN"/>
</dbReference>
<keyword evidence="5" id="KW-1185">Reference proteome</keyword>
<keyword evidence="2" id="KW-0597">Phosphoprotein</keyword>
<evidence type="ECO:0000256" key="1">
    <source>
        <dbReference type="ARBA" id="ARBA00004170"/>
    </source>
</evidence>
<feature type="coiled-coil region" evidence="4">
    <location>
        <begin position="61"/>
        <end position="95"/>
    </location>
</feature>
<keyword evidence="3" id="KW-0472">Membrane</keyword>
<organism evidence="5 6">
    <name type="scientific">Priapulus caudatus</name>
    <name type="common">Priapulid worm</name>
    <dbReference type="NCBI Taxonomy" id="37621"/>
    <lineage>
        <taxon>Eukaryota</taxon>
        <taxon>Metazoa</taxon>
        <taxon>Ecdysozoa</taxon>
        <taxon>Scalidophora</taxon>
        <taxon>Priapulida</taxon>
        <taxon>Priapulimorpha</taxon>
        <taxon>Priapulimorphida</taxon>
        <taxon>Priapulidae</taxon>
        <taxon>Priapulus</taxon>
    </lineage>
</organism>
<accession>A0ABM1ETX8</accession>
<dbReference type="GeneID" id="106815667"/>
<dbReference type="PANTHER" id="PTHR28664">
    <property type="entry name" value="TIGHT JUNCTION-ASSOCIATED PROTEIN 1"/>
    <property type="match status" value="1"/>
</dbReference>
<sequence length="195" mass="22634">MSDHVCQECGCQCSSCVDKSSLNLHLHREIELLHYRTGLQTQHIHQMEASMMVSEPKNGEVAYLRDELQALQSKYDRLIESHRKIQKVNQNLEEKVLKIVDQCETEKSTLNNEVTILSGKLLDAKVTLCDLEDENERLRNDCSLAVQLLQCKPSNFVSQKLESLPSDLKHRIRSHMTHDQLRQYEHRARRWATVA</sequence>
<protein>
    <submittedName>
        <fullName evidence="6">Tight junction-associated protein 1-like</fullName>
    </submittedName>
</protein>
<dbReference type="RefSeq" id="XP_014675649.1">
    <property type="nucleotide sequence ID" value="XM_014820163.1"/>
</dbReference>
<dbReference type="Proteomes" id="UP000695022">
    <property type="component" value="Unplaced"/>
</dbReference>
<proteinExistence type="predicted"/>